<feature type="domain" description="Activator of aromatic catabolism" evidence="1">
    <location>
        <begin position="13"/>
        <end position="60"/>
    </location>
</feature>
<accession>A0A455UGJ4</accession>
<dbReference type="InterPro" id="IPR010523">
    <property type="entry name" value="XylR_N"/>
</dbReference>
<sequence>MFISSSDYPNARDLMDALRFLPEEGQIWLGEQRMLLMPLAASAFFRNELITTLGMERAGASLCAWDITQD</sequence>
<evidence type="ECO:0000313" key="3">
    <source>
        <dbReference type="Proteomes" id="UP000320231"/>
    </source>
</evidence>
<dbReference type="KEGG" id="hsr:HSBAA_61530"/>
<reference evidence="2 3" key="1">
    <citation type="journal article" date="2019" name="Microbiol. Resour. Announc.">
        <title>Complete Genome Sequence of Halomonas sulfidaeris Strain Esulfide1 Isolated from a Metal Sulfide Rock at a Depth of 2,200 Meters, Obtained Using Nanopore Sequencing.</title>
        <authorList>
            <person name="Saito M."/>
            <person name="Nishigata A."/>
            <person name="Galipon J."/>
            <person name="Arakawa K."/>
        </authorList>
    </citation>
    <scope>NUCLEOTIDE SEQUENCE [LARGE SCALE GENOMIC DNA]</scope>
    <source>
        <strain evidence="2 3">ATCC BAA-803</strain>
    </source>
</reference>
<dbReference type="Pfam" id="PF06505">
    <property type="entry name" value="XylR_N"/>
    <property type="match status" value="1"/>
</dbReference>
<organism evidence="2 3">
    <name type="scientific">Vreelandella sulfidaeris</name>
    <dbReference type="NCBI Taxonomy" id="115553"/>
    <lineage>
        <taxon>Bacteria</taxon>
        <taxon>Pseudomonadati</taxon>
        <taxon>Pseudomonadota</taxon>
        <taxon>Gammaproteobacteria</taxon>
        <taxon>Oceanospirillales</taxon>
        <taxon>Halomonadaceae</taxon>
        <taxon>Vreelandella</taxon>
    </lineage>
</organism>
<name>A0A455UGJ4_9GAMM</name>
<evidence type="ECO:0000259" key="1">
    <source>
        <dbReference type="Pfam" id="PF06505"/>
    </source>
</evidence>
<gene>
    <name evidence="2" type="ORF">HSBAA_61530</name>
</gene>
<dbReference type="AlphaFoldDB" id="A0A455UGJ4"/>
<proteinExistence type="predicted"/>
<dbReference type="Proteomes" id="UP000320231">
    <property type="component" value="Chromosome"/>
</dbReference>
<protein>
    <recommendedName>
        <fullName evidence="1">Activator of aromatic catabolism domain-containing protein</fullName>
    </recommendedName>
</protein>
<evidence type="ECO:0000313" key="2">
    <source>
        <dbReference type="EMBL" id="BBI64847.1"/>
    </source>
</evidence>
<dbReference type="EMBL" id="AP019514">
    <property type="protein sequence ID" value="BBI64847.1"/>
    <property type="molecule type" value="Genomic_DNA"/>
</dbReference>